<dbReference type="OrthoDB" id="26719at2759"/>
<evidence type="ECO:0000259" key="4">
    <source>
        <dbReference type="PROSITE" id="PS50026"/>
    </source>
</evidence>
<evidence type="ECO:0000313" key="6">
    <source>
        <dbReference type="Proteomes" id="UP001163046"/>
    </source>
</evidence>
<feature type="transmembrane region" description="Helical" evidence="3">
    <location>
        <begin position="422"/>
        <end position="443"/>
    </location>
</feature>
<organism evidence="5 6">
    <name type="scientific">Desmophyllum pertusum</name>
    <dbReference type="NCBI Taxonomy" id="174260"/>
    <lineage>
        <taxon>Eukaryota</taxon>
        <taxon>Metazoa</taxon>
        <taxon>Cnidaria</taxon>
        <taxon>Anthozoa</taxon>
        <taxon>Hexacorallia</taxon>
        <taxon>Scleractinia</taxon>
        <taxon>Caryophylliina</taxon>
        <taxon>Caryophylliidae</taxon>
        <taxon>Desmophyllum</taxon>
    </lineage>
</organism>
<proteinExistence type="predicted"/>
<keyword evidence="3" id="KW-0812">Transmembrane</keyword>
<feature type="compositionally biased region" description="Polar residues" evidence="2">
    <location>
        <begin position="327"/>
        <end position="345"/>
    </location>
</feature>
<evidence type="ECO:0000256" key="3">
    <source>
        <dbReference type="SAM" id="Phobius"/>
    </source>
</evidence>
<dbReference type="EMBL" id="MU825397">
    <property type="protein sequence ID" value="KAJ7394093.1"/>
    <property type="molecule type" value="Genomic_DNA"/>
</dbReference>
<dbReference type="Gene3D" id="2.60.120.1000">
    <property type="match status" value="1"/>
</dbReference>
<dbReference type="InterPro" id="IPR000742">
    <property type="entry name" value="EGF"/>
</dbReference>
<reference evidence="5" key="1">
    <citation type="submission" date="2023-01" db="EMBL/GenBank/DDBJ databases">
        <title>Genome assembly of the deep-sea coral Lophelia pertusa.</title>
        <authorList>
            <person name="Herrera S."/>
            <person name="Cordes E."/>
        </authorList>
    </citation>
    <scope>NUCLEOTIDE SEQUENCE</scope>
    <source>
        <strain evidence="5">USNM1676648</strain>
        <tissue evidence="5">Polyp</tissue>
    </source>
</reference>
<sequence length="513" mass="56461">MFGKLSSSNRCNISSNCFPNPCQHCGKCNEVRSGGFSCNCQSTFHRGPLCERPIYLRTCQEYKNLGLADDAYCKVDPDAEGPIGPLKVLCNVSADQKQAVTLINHNKVGPQLVSSGADYVNPSVYIHRIQYPADLDEIKALIARSDQCRQFVSFKCFGSKLLQSPMGPVQVLWQTGGMGLVTDHWPGAPAGSRKCACGVNGTCADPRLSCNCDIGDQTWREDKGYVTDFTNLPVTLLELSKSAAQSYFTVGPLECFGTLGNNNEVTYEIQRDASRFLYSLCNVVNPTTPEPRPSTYTLDYTEQKAEPTTRRITVPVMKTVQVKPATKLSTTGKPIEEVSTSQPTPTDVDVPSAKTHNEATQTVSDVDLHTSSDAPATMVSLGLPASNNTQVLVDSNGDLTSFDQDAASTGVRKASEVSWELMVAWTLLIVVFLMFTLVISYFFKKRRRVRGYCLFGVKKKKKQQKLEETYGFPEVRLRSRSGELDLSDVRRSIEAGSYNVTTGTIAYGESFYM</sequence>
<evidence type="ECO:0000313" key="5">
    <source>
        <dbReference type="EMBL" id="KAJ7394093.1"/>
    </source>
</evidence>
<keyword evidence="6" id="KW-1185">Reference proteome</keyword>
<dbReference type="CDD" id="cd00053">
    <property type="entry name" value="EGF"/>
    <property type="match status" value="1"/>
</dbReference>
<dbReference type="AlphaFoldDB" id="A0A9X0DCV1"/>
<feature type="region of interest" description="Disordered" evidence="2">
    <location>
        <begin position="327"/>
        <end position="352"/>
    </location>
</feature>
<name>A0A9X0DCV1_9CNID</name>
<feature type="domain" description="EGF-like" evidence="4">
    <location>
        <begin position="13"/>
        <end position="51"/>
    </location>
</feature>
<keyword evidence="3" id="KW-0472">Membrane</keyword>
<keyword evidence="3" id="KW-1133">Transmembrane helix</keyword>
<evidence type="ECO:0000256" key="2">
    <source>
        <dbReference type="SAM" id="MobiDB-lite"/>
    </source>
</evidence>
<accession>A0A9X0DCV1</accession>
<protein>
    <recommendedName>
        <fullName evidence="4">EGF-like domain-containing protein</fullName>
    </recommendedName>
</protein>
<keyword evidence="1" id="KW-0245">EGF-like domain</keyword>
<dbReference type="PROSITE" id="PS50026">
    <property type="entry name" value="EGF_3"/>
    <property type="match status" value="1"/>
</dbReference>
<evidence type="ECO:0000256" key="1">
    <source>
        <dbReference type="PROSITE-ProRule" id="PRU00076"/>
    </source>
</evidence>
<comment type="caution">
    <text evidence="1">Lacks conserved residue(s) required for the propagation of feature annotation.</text>
</comment>
<gene>
    <name evidence="5" type="ORF">OS493_003769</name>
</gene>
<dbReference type="Proteomes" id="UP001163046">
    <property type="component" value="Unassembled WGS sequence"/>
</dbReference>
<comment type="caution">
    <text evidence="5">The sequence shown here is derived from an EMBL/GenBank/DDBJ whole genome shotgun (WGS) entry which is preliminary data.</text>
</comment>